<dbReference type="OrthoDB" id="7013907at2"/>
<accession>A0A317CHR7</accession>
<dbReference type="InterPro" id="IPR018247">
    <property type="entry name" value="EF_Hand_1_Ca_BS"/>
</dbReference>
<name>A0A317CHR7_9GAMM</name>
<dbReference type="Gene3D" id="1.10.238.10">
    <property type="entry name" value="EF-hand"/>
    <property type="match status" value="1"/>
</dbReference>
<dbReference type="EMBL" id="QGKM01000041">
    <property type="protein sequence ID" value="PWQ95840.1"/>
    <property type="molecule type" value="Genomic_DNA"/>
</dbReference>
<gene>
    <name evidence="3" type="ORF">DKW60_14165</name>
</gene>
<feature type="domain" description="EF-hand" evidence="2">
    <location>
        <begin position="180"/>
        <end position="215"/>
    </location>
</feature>
<evidence type="ECO:0000256" key="1">
    <source>
        <dbReference type="SAM" id="Phobius"/>
    </source>
</evidence>
<dbReference type="SUPFAM" id="SSF47473">
    <property type="entry name" value="EF-hand"/>
    <property type="match status" value="1"/>
</dbReference>
<dbReference type="Proteomes" id="UP000245539">
    <property type="component" value="Unassembled WGS sequence"/>
</dbReference>
<dbReference type="PROSITE" id="PS00018">
    <property type="entry name" value="EF_HAND_1"/>
    <property type="match status" value="1"/>
</dbReference>
<dbReference type="InterPro" id="IPR011992">
    <property type="entry name" value="EF-hand-dom_pair"/>
</dbReference>
<feature type="transmembrane region" description="Helical" evidence="1">
    <location>
        <begin position="9"/>
        <end position="30"/>
    </location>
</feature>
<sequence length="278" mass="31206">MYLFAFRGMLVAIFSSFLYPAAALCFLWLIPREQTSNVLVILSILSLIASLILFRRWRTLNDTATSTLRTVSQGYTELIGSAMTFPGETGPGPLHLPPVVWFSTPNQTSNQHFLINDEFGSCTIAPRQAEIITPLHYRSQNTFRAIFPGQTVYVLGQLTTVSGHKTDLQKREAVLSLLGSWKKDQHEMLRRFDKNGDGRIDSQELLVARGAAEHTIDDHLDYEYQQAATHLVDKPKDGRPFILSSIPLDQLLKRYSMMMLGHLIAWPVLGALALVFSG</sequence>
<dbReference type="PROSITE" id="PS50222">
    <property type="entry name" value="EF_HAND_2"/>
    <property type="match status" value="1"/>
</dbReference>
<dbReference type="AlphaFoldDB" id="A0A317CHR7"/>
<comment type="caution">
    <text evidence="3">The sequence shown here is derived from an EMBL/GenBank/DDBJ whole genome shotgun (WGS) entry which is preliminary data.</text>
</comment>
<proteinExistence type="predicted"/>
<keyword evidence="4" id="KW-1185">Reference proteome</keyword>
<keyword evidence="1" id="KW-0472">Membrane</keyword>
<protein>
    <recommendedName>
        <fullName evidence="2">EF-hand domain-containing protein</fullName>
    </recommendedName>
</protein>
<reference evidence="3 4" key="1">
    <citation type="submission" date="2018-05" db="EMBL/GenBank/DDBJ databases">
        <title>Leucothrix arctica sp. nov., isolated from Arctic seawater.</title>
        <authorList>
            <person name="Choi A."/>
            <person name="Baek K."/>
        </authorList>
    </citation>
    <scope>NUCLEOTIDE SEQUENCE [LARGE SCALE GENOMIC DNA]</scope>
    <source>
        <strain evidence="3 4">JCM 18388</strain>
    </source>
</reference>
<dbReference type="InterPro" id="IPR002048">
    <property type="entry name" value="EF_hand_dom"/>
</dbReference>
<feature type="transmembrane region" description="Helical" evidence="1">
    <location>
        <begin position="255"/>
        <end position="276"/>
    </location>
</feature>
<feature type="transmembrane region" description="Helical" evidence="1">
    <location>
        <begin position="36"/>
        <end position="54"/>
    </location>
</feature>
<keyword evidence="1" id="KW-1133">Transmembrane helix</keyword>
<dbReference type="GO" id="GO:0005509">
    <property type="term" value="F:calcium ion binding"/>
    <property type="evidence" value="ECO:0007669"/>
    <property type="project" value="InterPro"/>
</dbReference>
<evidence type="ECO:0000259" key="2">
    <source>
        <dbReference type="PROSITE" id="PS50222"/>
    </source>
</evidence>
<evidence type="ECO:0000313" key="3">
    <source>
        <dbReference type="EMBL" id="PWQ95840.1"/>
    </source>
</evidence>
<keyword evidence="1" id="KW-0812">Transmembrane</keyword>
<organism evidence="3 4">
    <name type="scientific">Leucothrix pacifica</name>
    <dbReference type="NCBI Taxonomy" id="1247513"/>
    <lineage>
        <taxon>Bacteria</taxon>
        <taxon>Pseudomonadati</taxon>
        <taxon>Pseudomonadota</taxon>
        <taxon>Gammaproteobacteria</taxon>
        <taxon>Thiotrichales</taxon>
        <taxon>Thiotrichaceae</taxon>
        <taxon>Leucothrix</taxon>
    </lineage>
</organism>
<evidence type="ECO:0000313" key="4">
    <source>
        <dbReference type="Proteomes" id="UP000245539"/>
    </source>
</evidence>